<protein>
    <submittedName>
        <fullName evidence="1">Uncharacterized protein</fullName>
    </submittedName>
</protein>
<dbReference type="Proteomes" id="UP001163603">
    <property type="component" value="Chromosome 5"/>
</dbReference>
<organism evidence="1 2">
    <name type="scientific">Pistacia integerrima</name>
    <dbReference type="NCBI Taxonomy" id="434235"/>
    <lineage>
        <taxon>Eukaryota</taxon>
        <taxon>Viridiplantae</taxon>
        <taxon>Streptophyta</taxon>
        <taxon>Embryophyta</taxon>
        <taxon>Tracheophyta</taxon>
        <taxon>Spermatophyta</taxon>
        <taxon>Magnoliopsida</taxon>
        <taxon>eudicotyledons</taxon>
        <taxon>Gunneridae</taxon>
        <taxon>Pentapetalae</taxon>
        <taxon>rosids</taxon>
        <taxon>malvids</taxon>
        <taxon>Sapindales</taxon>
        <taxon>Anacardiaceae</taxon>
        <taxon>Pistacia</taxon>
    </lineage>
</organism>
<comment type="caution">
    <text evidence="1">The sequence shown here is derived from an EMBL/GenBank/DDBJ whole genome shotgun (WGS) entry which is preliminary data.</text>
</comment>
<name>A0ACC0YNZ7_9ROSI</name>
<dbReference type="EMBL" id="CM047740">
    <property type="protein sequence ID" value="KAJ0039920.1"/>
    <property type="molecule type" value="Genomic_DNA"/>
</dbReference>
<evidence type="ECO:0000313" key="1">
    <source>
        <dbReference type="EMBL" id="KAJ0039920.1"/>
    </source>
</evidence>
<gene>
    <name evidence="1" type="ORF">Pint_28016</name>
</gene>
<evidence type="ECO:0000313" key="2">
    <source>
        <dbReference type="Proteomes" id="UP001163603"/>
    </source>
</evidence>
<keyword evidence="2" id="KW-1185">Reference proteome</keyword>
<accession>A0ACC0YNZ7</accession>
<proteinExistence type="predicted"/>
<reference evidence="2" key="1">
    <citation type="journal article" date="2023" name="G3 (Bethesda)">
        <title>Genome assembly and association tests identify interacting loci associated with vigor, precocity, and sex in interspecific pistachio rootstocks.</title>
        <authorList>
            <person name="Palmer W."/>
            <person name="Jacygrad E."/>
            <person name="Sagayaradj S."/>
            <person name="Cavanaugh K."/>
            <person name="Han R."/>
            <person name="Bertier L."/>
            <person name="Beede B."/>
            <person name="Kafkas S."/>
            <person name="Golino D."/>
            <person name="Preece J."/>
            <person name="Michelmore R."/>
        </authorList>
    </citation>
    <scope>NUCLEOTIDE SEQUENCE [LARGE SCALE GENOMIC DNA]</scope>
</reference>
<sequence length="63" mass="7229">MFVQILAMDINLENYELCLPIIQKAGVVHKIDFSEGLTLPFLYQMIQEDGVEFVLDCVNLKKP</sequence>